<comment type="similarity">
    <text evidence="1">Belongs to the adenylate kinase family.</text>
</comment>
<protein>
    <recommendedName>
        <fullName evidence="2">adenylate kinase</fullName>
        <ecNumber evidence="2">2.7.4.3</ecNumber>
    </recommendedName>
    <alternativeName>
        <fullName evidence="6">ATP:AMP phosphotransferase</fullName>
    </alternativeName>
</protein>
<dbReference type="SUPFAM" id="SSF52540">
    <property type="entry name" value="P-loop containing nucleoside triphosphate hydrolases"/>
    <property type="match status" value="1"/>
</dbReference>
<dbReference type="EMBL" id="JBBPBM010000001">
    <property type="protein sequence ID" value="KAK8600159.1"/>
    <property type="molecule type" value="Genomic_DNA"/>
</dbReference>
<evidence type="ECO:0000256" key="2">
    <source>
        <dbReference type="ARBA" id="ARBA00012955"/>
    </source>
</evidence>
<keyword evidence="9" id="KW-1185">Reference proteome</keyword>
<evidence type="ECO:0000313" key="9">
    <source>
        <dbReference type="Proteomes" id="UP001472677"/>
    </source>
</evidence>
<reference evidence="8 9" key="1">
    <citation type="journal article" date="2024" name="G3 (Bethesda)">
        <title>Genome assembly of Hibiscus sabdariffa L. provides insights into metabolisms of medicinal natural products.</title>
        <authorList>
            <person name="Kim T."/>
        </authorList>
    </citation>
    <scope>NUCLEOTIDE SEQUENCE [LARGE SCALE GENOMIC DNA]</scope>
    <source>
        <strain evidence="8">TK-2024</strain>
        <tissue evidence="8">Old leaves</tissue>
    </source>
</reference>
<evidence type="ECO:0000256" key="7">
    <source>
        <dbReference type="SAM" id="MobiDB-lite"/>
    </source>
</evidence>
<proteinExistence type="inferred from homology"/>
<dbReference type="PANTHER" id="PTHR23359">
    <property type="entry name" value="NUCLEOTIDE KINASE"/>
    <property type="match status" value="1"/>
</dbReference>
<keyword evidence="5" id="KW-0418">Kinase</keyword>
<evidence type="ECO:0000256" key="1">
    <source>
        <dbReference type="ARBA" id="ARBA00007220"/>
    </source>
</evidence>
<dbReference type="Gene3D" id="3.40.50.300">
    <property type="entry name" value="P-loop containing nucleotide triphosphate hydrolases"/>
    <property type="match status" value="1"/>
</dbReference>
<gene>
    <name evidence="8" type="ORF">V6N12_050017</name>
</gene>
<dbReference type="Pfam" id="PF00406">
    <property type="entry name" value="ADK"/>
    <property type="match status" value="1"/>
</dbReference>
<name>A0ABR2GB89_9ROSI</name>
<keyword evidence="4" id="KW-0547">Nucleotide-binding</keyword>
<feature type="region of interest" description="Disordered" evidence="7">
    <location>
        <begin position="1"/>
        <end position="26"/>
    </location>
</feature>
<comment type="caution">
    <text evidence="8">The sequence shown here is derived from an EMBL/GenBank/DDBJ whole genome shotgun (WGS) entry which is preliminary data.</text>
</comment>
<evidence type="ECO:0000256" key="6">
    <source>
        <dbReference type="ARBA" id="ARBA00031517"/>
    </source>
</evidence>
<dbReference type="EC" id="2.7.4.3" evidence="2"/>
<evidence type="ECO:0000256" key="4">
    <source>
        <dbReference type="ARBA" id="ARBA00022741"/>
    </source>
</evidence>
<dbReference type="InterPro" id="IPR000850">
    <property type="entry name" value="Adenylat/UMP-CMP_kin"/>
</dbReference>
<evidence type="ECO:0000256" key="5">
    <source>
        <dbReference type="ARBA" id="ARBA00022777"/>
    </source>
</evidence>
<evidence type="ECO:0000313" key="8">
    <source>
        <dbReference type="EMBL" id="KAK8600159.1"/>
    </source>
</evidence>
<dbReference type="Proteomes" id="UP001472677">
    <property type="component" value="Unassembled WGS sequence"/>
</dbReference>
<keyword evidence="3" id="KW-0808">Transferase</keyword>
<accession>A0ABR2GB89</accession>
<sequence length="111" mass="11963">MLAIKRKLPPTELPPPTIVSRLPNLPGAPHIGTSDLVREELASSGSLCKQLTEILNQGKLVSDEIIVSLLSKRLEAGEAKDESDLFLMVFLEPSIKSRYPLIVSEVAAGSS</sequence>
<dbReference type="InterPro" id="IPR027417">
    <property type="entry name" value="P-loop_NTPase"/>
</dbReference>
<evidence type="ECO:0000256" key="3">
    <source>
        <dbReference type="ARBA" id="ARBA00022679"/>
    </source>
</evidence>
<organism evidence="8 9">
    <name type="scientific">Hibiscus sabdariffa</name>
    <name type="common">roselle</name>
    <dbReference type="NCBI Taxonomy" id="183260"/>
    <lineage>
        <taxon>Eukaryota</taxon>
        <taxon>Viridiplantae</taxon>
        <taxon>Streptophyta</taxon>
        <taxon>Embryophyta</taxon>
        <taxon>Tracheophyta</taxon>
        <taxon>Spermatophyta</taxon>
        <taxon>Magnoliopsida</taxon>
        <taxon>eudicotyledons</taxon>
        <taxon>Gunneridae</taxon>
        <taxon>Pentapetalae</taxon>
        <taxon>rosids</taxon>
        <taxon>malvids</taxon>
        <taxon>Malvales</taxon>
        <taxon>Malvaceae</taxon>
        <taxon>Malvoideae</taxon>
        <taxon>Hibiscus</taxon>
    </lineage>
</organism>